<comment type="function">
    <text evidence="4">Formation of pseudouridine at positions 38, 39 and 40 in the anticodon stem and loop of transfer RNAs.</text>
</comment>
<evidence type="ECO:0000256" key="5">
    <source>
        <dbReference type="PIRSR" id="PIRSR001430-1"/>
    </source>
</evidence>
<keyword evidence="10" id="KW-1185">Reference proteome</keyword>
<dbReference type="CDD" id="cd02570">
    <property type="entry name" value="PseudoU_synth_EcTruA"/>
    <property type="match status" value="1"/>
</dbReference>
<proteinExistence type="inferred from homology"/>
<dbReference type="PANTHER" id="PTHR11142">
    <property type="entry name" value="PSEUDOURIDYLATE SYNTHASE"/>
    <property type="match status" value="1"/>
</dbReference>
<dbReference type="InterPro" id="IPR020103">
    <property type="entry name" value="PsdUridine_synth_cat_dom_sf"/>
</dbReference>
<evidence type="ECO:0000259" key="8">
    <source>
        <dbReference type="Pfam" id="PF01416"/>
    </source>
</evidence>
<dbReference type="Gene3D" id="3.30.70.580">
    <property type="entry name" value="Pseudouridine synthase I, catalytic domain, N-terminal subdomain"/>
    <property type="match status" value="1"/>
</dbReference>
<evidence type="ECO:0000256" key="2">
    <source>
        <dbReference type="ARBA" id="ARBA00022694"/>
    </source>
</evidence>
<dbReference type="NCBIfam" id="TIGR00071">
    <property type="entry name" value="hisT_truA"/>
    <property type="match status" value="1"/>
</dbReference>
<evidence type="ECO:0000256" key="7">
    <source>
        <dbReference type="RuleBase" id="RU003792"/>
    </source>
</evidence>
<dbReference type="HAMAP" id="MF_00171">
    <property type="entry name" value="TruA"/>
    <property type="match status" value="1"/>
</dbReference>
<dbReference type="Proteomes" id="UP000186469">
    <property type="component" value="Unassembled WGS sequence"/>
</dbReference>
<protein>
    <recommendedName>
        <fullName evidence="4">tRNA pseudouridine synthase A</fullName>
        <ecNumber evidence="4">5.4.99.12</ecNumber>
    </recommendedName>
    <alternativeName>
        <fullName evidence="4">tRNA pseudouridine(38-40) synthase</fullName>
    </alternativeName>
    <alternativeName>
        <fullName evidence="4">tRNA pseudouridylate synthase I</fullName>
    </alternativeName>
    <alternativeName>
        <fullName evidence="4">tRNA-uridine isomerase I</fullName>
    </alternativeName>
</protein>
<dbReference type="InterPro" id="IPR001406">
    <property type="entry name" value="PsdUridine_synth_TruA"/>
</dbReference>
<dbReference type="STRING" id="1121455.SAMN02745728_01871"/>
<feature type="domain" description="Pseudouridine synthase I TruA alpha/beta" evidence="8">
    <location>
        <begin position="27"/>
        <end position="114"/>
    </location>
</feature>
<dbReference type="InterPro" id="IPR020097">
    <property type="entry name" value="PsdUridine_synth_TruA_a/b_dom"/>
</dbReference>
<comment type="similarity">
    <text evidence="1 4 7">Belongs to the tRNA pseudouridine synthase TruA family.</text>
</comment>
<organism evidence="9 10">
    <name type="scientific">Desulfovibrio litoralis DSM 11393</name>
    <dbReference type="NCBI Taxonomy" id="1121455"/>
    <lineage>
        <taxon>Bacteria</taxon>
        <taxon>Pseudomonadati</taxon>
        <taxon>Thermodesulfobacteriota</taxon>
        <taxon>Desulfovibrionia</taxon>
        <taxon>Desulfovibrionales</taxon>
        <taxon>Desulfovibrionaceae</taxon>
        <taxon>Desulfovibrio</taxon>
    </lineage>
</organism>
<evidence type="ECO:0000256" key="6">
    <source>
        <dbReference type="PIRSR" id="PIRSR001430-2"/>
    </source>
</evidence>
<comment type="catalytic activity">
    <reaction evidence="4 7">
        <text>uridine(38/39/40) in tRNA = pseudouridine(38/39/40) in tRNA</text>
        <dbReference type="Rhea" id="RHEA:22376"/>
        <dbReference type="Rhea" id="RHEA-COMP:10085"/>
        <dbReference type="Rhea" id="RHEA-COMP:10087"/>
        <dbReference type="ChEBI" id="CHEBI:65314"/>
        <dbReference type="ChEBI" id="CHEBI:65315"/>
        <dbReference type="EC" id="5.4.99.12"/>
    </reaction>
</comment>
<dbReference type="EC" id="5.4.99.12" evidence="4"/>
<dbReference type="GO" id="GO:0003723">
    <property type="term" value="F:RNA binding"/>
    <property type="evidence" value="ECO:0007669"/>
    <property type="project" value="InterPro"/>
</dbReference>
<evidence type="ECO:0000256" key="4">
    <source>
        <dbReference type="HAMAP-Rule" id="MF_00171"/>
    </source>
</evidence>
<dbReference type="InterPro" id="IPR020094">
    <property type="entry name" value="TruA/RsuA/RluB/E/F_N"/>
</dbReference>
<dbReference type="OrthoDB" id="9811823at2"/>
<keyword evidence="2 4" id="KW-0819">tRNA processing</keyword>
<dbReference type="GO" id="GO:0031119">
    <property type="term" value="P:tRNA pseudouridine synthesis"/>
    <property type="evidence" value="ECO:0007669"/>
    <property type="project" value="UniProtKB-UniRule"/>
</dbReference>
<evidence type="ECO:0000256" key="1">
    <source>
        <dbReference type="ARBA" id="ARBA00009375"/>
    </source>
</evidence>
<dbReference type="RefSeq" id="WP_072697558.1">
    <property type="nucleotide sequence ID" value="NZ_FRDI01000010.1"/>
</dbReference>
<evidence type="ECO:0000313" key="9">
    <source>
        <dbReference type="EMBL" id="SHN68675.1"/>
    </source>
</evidence>
<dbReference type="PANTHER" id="PTHR11142:SF0">
    <property type="entry name" value="TRNA PSEUDOURIDINE SYNTHASE-LIKE 1"/>
    <property type="match status" value="1"/>
</dbReference>
<dbReference type="EMBL" id="FRDI01000010">
    <property type="protein sequence ID" value="SHN68675.1"/>
    <property type="molecule type" value="Genomic_DNA"/>
</dbReference>
<reference evidence="9 10" key="1">
    <citation type="submission" date="2016-12" db="EMBL/GenBank/DDBJ databases">
        <authorList>
            <person name="Song W.-J."/>
            <person name="Kurnit D.M."/>
        </authorList>
    </citation>
    <scope>NUCLEOTIDE SEQUENCE [LARGE SCALE GENOMIC DNA]</scope>
    <source>
        <strain evidence="9 10">DSM 11393</strain>
    </source>
</reference>
<keyword evidence="3 4" id="KW-0413">Isomerase</keyword>
<dbReference type="FunFam" id="3.30.70.580:FF:000001">
    <property type="entry name" value="tRNA pseudouridine synthase A"/>
    <property type="match status" value="1"/>
</dbReference>
<name>A0A1M7TD83_9BACT</name>
<dbReference type="PIRSF" id="PIRSF001430">
    <property type="entry name" value="tRNA_psdUrid_synth"/>
    <property type="match status" value="1"/>
</dbReference>
<dbReference type="InterPro" id="IPR020095">
    <property type="entry name" value="PsdUridine_synth_TruA_C"/>
</dbReference>
<sequence>MHRIKLTISYNGAGFYGWQLQATTEHSKQKHKKQRSVQGELEAVVSKLVDKKIRLHGAGRTDAGVHAEGQVAHFDDDSKTQSFDWKTTLNRLLPQDIRIVEATLVSSEFHSRFDAVAKSYFYNLWLDQTYTPPFLAPFVWTTGTLNLSAMQEAATYLLGQHDFSCFQNQGSNVSDSTRTLYLVEPNNICTSLSELELATISDKDLCSAKLQSWHFKGDGFLKQMVRNIMGLLWAVGKEKISPLEVVDILNSKDRKQSAKTAPAHALFLHKVYY</sequence>
<dbReference type="Gene3D" id="3.30.70.660">
    <property type="entry name" value="Pseudouridine synthase I, catalytic domain, C-terminal subdomain"/>
    <property type="match status" value="1"/>
</dbReference>
<dbReference type="SUPFAM" id="SSF55120">
    <property type="entry name" value="Pseudouridine synthase"/>
    <property type="match status" value="1"/>
</dbReference>
<comment type="subunit">
    <text evidence="4">Homodimer.</text>
</comment>
<dbReference type="GO" id="GO:0160147">
    <property type="term" value="F:tRNA pseudouridine(38-40) synthase activity"/>
    <property type="evidence" value="ECO:0007669"/>
    <property type="project" value="UniProtKB-EC"/>
</dbReference>
<comment type="caution">
    <text evidence="4">Lacks conserved residue(s) required for the propagation of feature annotation.</text>
</comment>
<feature type="domain" description="Pseudouridine synthase I TruA alpha/beta" evidence="8">
    <location>
        <begin position="153"/>
        <end position="273"/>
    </location>
</feature>
<gene>
    <name evidence="4" type="primary">truA</name>
    <name evidence="9" type="ORF">SAMN02745728_01871</name>
</gene>
<evidence type="ECO:0000313" key="10">
    <source>
        <dbReference type="Proteomes" id="UP000186469"/>
    </source>
</evidence>
<accession>A0A1M7TD83</accession>
<feature type="active site" description="Nucleophile" evidence="4 5">
    <location>
        <position position="62"/>
    </location>
</feature>
<feature type="binding site" evidence="4 6">
    <location>
        <position position="120"/>
    </location>
    <ligand>
        <name>substrate</name>
    </ligand>
</feature>
<dbReference type="AlphaFoldDB" id="A0A1M7TD83"/>
<dbReference type="Pfam" id="PF01416">
    <property type="entry name" value="PseudoU_synth_1"/>
    <property type="match status" value="2"/>
</dbReference>
<evidence type="ECO:0000256" key="3">
    <source>
        <dbReference type="ARBA" id="ARBA00023235"/>
    </source>
</evidence>